<organism evidence="1 2">
    <name type="scientific">Streptomyces cirratus</name>
    <dbReference type="NCBI Taxonomy" id="68187"/>
    <lineage>
        <taxon>Bacteria</taxon>
        <taxon>Bacillati</taxon>
        <taxon>Actinomycetota</taxon>
        <taxon>Actinomycetes</taxon>
        <taxon>Kitasatosporales</taxon>
        <taxon>Streptomycetaceae</taxon>
        <taxon>Streptomyces</taxon>
    </lineage>
</organism>
<keyword evidence="2" id="KW-1185">Reference proteome</keyword>
<accession>A0ABQ3EWE8</accession>
<reference evidence="2" key="1">
    <citation type="journal article" date="2019" name="Int. J. Syst. Evol. Microbiol.">
        <title>The Global Catalogue of Microorganisms (GCM) 10K type strain sequencing project: providing services to taxonomists for standard genome sequencing and annotation.</title>
        <authorList>
            <consortium name="The Broad Institute Genomics Platform"/>
            <consortium name="The Broad Institute Genome Sequencing Center for Infectious Disease"/>
            <person name="Wu L."/>
            <person name="Ma J."/>
        </authorList>
    </citation>
    <scope>NUCLEOTIDE SEQUENCE [LARGE SCALE GENOMIC DNA]</scope>
    <source>
        <strain evidence="2">JCM 4738</strain>
    </source>
</reference>
<evidence type="ECO:0008006" key="3">
    <source>
        <dbReference type="Google" id="ProtNLM"/>
    </source>
</evidence>
<evidence type="ECO:0000313" key="2">
    <source>
        <dbReference type="Proteomes" id="UP000642673"/>
    </source>
</evidence>
<dbReference type="Pfam" id="PF15575">
    <property type="entry name" value="Imm49"/>
    <property type="match status" value="1"/>
</dbReference>
<name>A0ABQ3EWE8_9ACTN</name>
<evidence type="ECO:0000313" key="1">
    <source>
        <dbReference type="EMBL" id="GHB68273.1"/>
    </source>
</evidence>
<dbReference type="RefSeq" id="WP_308433640.1">
    <property type="nucleotide sequence ID" value="NZ_BMVP01000008.1"/>
</dbReference>
<dbReference type="Proteomes" id="UP000642673">
    <property type="component" value="Unassembled WGS sequence"/>
</dbReference>
<dbReference type="EMBL" id="BMVP01000008">
    <property type="protein sequence ID" value="GHB68273.1"/>
    <property type="molecule type" value="Genomic_DNA"/>
</dbReference>
<sequence length="313" mass="34508">MTIKDVARHEVSDPLIEQALGNIWLRARHRWYTMQYDCYADEELQGMRDELLDHMAARTVAGTEPGSVPSHVVLRTAAECALGLLSLGCCPNGDQEISFTLIDEKLSSEDKDFEAVVELAATARTWLDAFALSVISGMVWERDLVIGLLLRGDYAPAIHNGLPHSKLESKSDPGELAEMDALCGYLTQAEGYLPRHWPSVTLCKPNAGERTDAMRQLDTLDALTPDQRLLRVLLEDDQLAFEQALEHRLVEHRESAPSDAAPRSLLPHKTIALASLAVQTHGWDLRVQSAYLPQAMLSAPERTAALGAPVTRG</sequence>
<dbReference type="InterPro" id="IPR029074">
    <property type="entry name" value="Imm49"/>
</dbReference>
<comment type="caution">
    <text evidence="1">The sequence shown here is derived from an EMBL/GenBank/DDBJ whole genome shotgun (WGS) entry which is preliminary data.</text>
</comment>
<proteinExistence type="predicted"/>
<protein>
    <recommendedName>
        <fullName evidence="3">Immunity 49 family protein</fullName>
    </recommendedName>
</protein>
<gene>
    <name evidence="1" type="ORF">GCM10010347_43000</name>
</gene>